<organism evidence="3 4">
    <name type="scientific">Prorocentrum cordatum</name>
    <dbReference type="NCBI Taxonomy" id="2364126"/>
    <lineage>
        <taxon>Eukaryota</taxon>
        <taxon>Sar</taxon>
        <taxon>Alveolata</taxon>
        <taxon>Dinophyceae</taxon>
        <taxon>Prorocentrales</taxon>
        <taxon>Prorocentraceae</taxon>
        <taxon>Prorocentrum</taxon>
    </lineage>
</organism>
<feature type="compositionally biased region" description="Low complexity" evidence="2">
    <location>
        <begin position="299"/>
        <end position="313"/>
    </location>
</feature>
<feature type="region of interest" description="Disordered" evidence="2">
    <location>
        <begin position="273"/>
        <end position="338"/>
    </location>
</feature>
<dbReference type="EMBL" id="CAUYUJ010018170">
    <property type="protein sequence ID" value="CAK0881247.1"/>
    <property type="molecule type" value="Genomic_DNA"/>
</dbReference>
<feature type="coiled-coil region" evidence="1">
    <location>
        <begin position="224"/>
        <end position="258"/>
    </location>
</feature>
<feature type="region of interest" description="Disordered" evidence="2">
    <location>
        <begin position="66"/>
        <end position="97"/>
    </location>
</feature>
<feature type="compositionally biased region" description="Acidic residues" evidence="2">
    <location>
        <begin position="71"/>
        <end position="82"/>
    </location>
</feature>
<reference evidence="3" key="1">
    <citation type="submission" date="2023-10" db="EMBL/GenBank/DDBJ databases">
        <authorList>
            <person name="Chen Y."/>
            <person name="Shah S."/>
            <person name="Dougan E. K."/>
            <person name="Thang M."/>
            <person name="Chan C."/>
        </authorList>
    </citation>
    <scope>NUCLEOTIDE SEQUENCE [LARGE SCALE GENOMIC DNA]</scope>
</reference>
<keyword evidence="4" id="KW-1185">Reference proteome</keyword>
<evidence type="ECO:0000313" key="3">
    <source>
        <dbReference type="EMBL" id="CAK0881247.1"/>
    </source>
</evidence>
<gene>
    <name evidence="3" type="ORF">PCOR1329_LOCUS64160</name>
</gene>
<feature type="compositionally biased region" description="Pro residues" evidence="2">
    <location>
        <begin position="288"/>
        <end position="298"/>
    </location>
</feature>
<feature type="compositionally biased region" description="Basic and acidic residues" evidence="2">
    <location>
        <begin position="83"/>
        <end position="97"/>
    </location>
</feature>
<keyword evidence="1" id="KW-0175">Coiled coil</keyword>
<protein>
    <submittedName>
        <fullName evidence="3">Uncharacterized protein</fullName>
    </submittedName>
</protein>
<proteinExistence type="predicted"/>
<evidence type="ECO:0000256" key="1">
    <source>
        <dbReference type="SAM" id="Coils"/>
    </source>
</evidence>
<name>A0ABN9W9A4_9DINO</name>
<evidence type="ECO:0000313" key="4">
    <source>
        <dbReference type="Proteomes" id="UP001189429"/>
    </source>
</evidence>
<accession>A0ABN9W9A4</accession>
<comment type="caution">
    <text evidence="3">The sequence shown here is derived from an EMBL/GenBank/DDBJ whole genome shotgun (WGS) entry which is preliminary data.</text>
</comment>
<dbReference type="Proteomes" id="UP001189429">
    <property type="component" value="Unassembled WGS sequence"/>
</dbReference>
<sequence>MGNTCRQPPHAAGEAAEVSVPKVNVERLERQIRELTENLKTLQGAHQKYVQENETLEQIKERVLSELCEQGGEEPEESGGDEEAARAEEEEAARAEAEMAVLRESLAGLQEERLRTEQLRARIAELEAQEELQEVPATREARAWRAERRGLEAKKEELEQSLAETSMEIEDREELIRTMQEEATAALGELGAVTTPRAEAPGSLPSSVGRGSPAGGAWALGGGLQDESAVLHALRAERAELQAQCRALADTAERACAQAEQAWLRFERQELPAPPLRSGAPAAAGEPGAPPSWPPPRAAPGVPGVPAGAPLVAWHPAAPREPPRGVQHLVHPPGYTNT</sequence>
<evidence type="ECO:0000256" key="2">
    <source>
        <dbReference type="SAM" id="MobiDB-lite"/>
    </source>
</evidence>